<dbReference type="Pfam" id="PF24626">
    <property type="entry name" value="SH3_Tf2-1"/>
    <property type="match status" value="1"/>
</dbReference>
<dbReference type="PANTHER" id="PTHR37984:SF5">
    <property type="entry name" value="PROTEIN NYNRIN-LIKE"/>
    <property type="match status" value="1"/>
</dbReference>
<evidence type="ECO:0000313" key="19">
    <source>
        <dbReference type="Proteomes" id="UP000701853"/>
    </source>
</evidence>
<evidence type="ECO:0000256" key="2">
    <source>
        <dbReference type="ARBA" id="ARBA00022679"/>
    </source>
</evidence>
<keyword evidence="2" id="KW-0808">Transferase</keyword>
<dbReference type="Proteomes" id="UP000701853">
    <property type="component" value="Chromosome 3"/>
</dbReference>
<evidence type="ECO:0000256" key="6">
    <source>
        <dbReference type="ARBA" id="ARBA00022750"/>
    </source>
</evidence>
<keyword evidence="12" id="KW-0239">DNA-directed DNA polymerase</keyword>
<evidence type="ECO:0000256" key="10">
    <source>
        <dbReference type="ARBA" id="ARBA00022908"/>
    </source>
</evidence>
<keyword evidence="3" id="KW-0548">Nucleotidyltransferase</keyword>
<dbReference type="GO" id="GO:0003887">
    <property type="term" value="F:DNA-directed DNA polymerase activity"/>
    <property type="evidence" value="ECO:0007669"/>
    <property type="project" value="UniProtKB-KW"/>
</dbReference>
<dbReference type="GO" id="GO:0004190">
    <property type="term" value="F:aspartic-type endopeptidase activity"/>
    <property type="evidence" value="ECO:0007669"/>
    <property type="project" value="UniProtKB-KW"/>
</dbReference>
<evidence type="ECO:0000313" key="18">
    <source>
        <dbReference type="EMBL" id="KAG8499148.1"/>
    </source>
</evidence>
<dbReference type="GO" id="GO:0015074">
    <property type="term" value="P:DNA integration"/>
    <property type="evidence" value="ECO:0007669"/>
    <property type="project" value="UniProtKB-KW"/>
</dbReference>
<name>A0A8J6DC79_9ROSI</name>
<evidence type="ECO:0000256" key="12">
    <source>
        <dbReference type="ARBA" id="ARBA00022932"/>
    </source>
</evidence>
<evidence type="ECO:0000259" key="17">
    <source>
        <dbReference type="Pfam" id="PF24626"/>
    </source>
</evidence>
<keyword evidence="4" id="KW-0540">Nuclease</keyword>
<dbReference type="InterPro" id="IPR041373">
    <property type="entry name" value="RT_RNaseH"/>
</dbReference>
<dbReference type="InterPro" id="IPR043502">
    <property type="entry name" value="DNA/RNA_pol_sf"/>
</dbReference>
<evidence type="ECO:0000256" key="13">
    <source>
        <dbReference type="ARBA" id="ARBA00023125"/>
    </source>
</evidence>
<evidence type="ECO:0000256" key="1">
    <source>
        <dbReference type="ARBA" id="ARBA00022670"/>
    </source>
</evidence>
<dbReference type="GO" id="GO:0006310">
    <property type="term" value="P:DNA recombination"/>
    <property type="evidence" value="ECO:0007669"/>
    <property type="project" value="UniProtKB-KW"/>
</dbReference>
<keyword evidence="10" id="KW-0229">DNA integration</keyword>
<dbReference type="InterPro" id="IPR050951">
    <property type="entry name" value="Retrovirus_Pol_polyprotein"/>
</dbReference>
<evidence type="ECO:0000256" key="14">
    <source>
        <dbReference type="ARBA" id="ARBA00023172"/>
    </source>
</evidence>
<sequence>MRMCIDYRKLKMLTIKNKYPLLRIDDLFDQFRGASMFSKIYLRSGYHQLRVKEADVHRTTFRTRYRYYEFLVMPFDDILVCSKTEDEHDEHLRVVLQALREKQLFAKFNKCEFWLQEVAFLVHELSEAGRVLSTLRRRVSLIAALMTKLLCKGVPFVWTDVLQESFDKLKTVLTQAPVRIQPEPGKDFMVYSDATHVGLGCVLMQDRKVVAYVSRQLKTHEANYPKHNLELTAVVFTLKIWRHYLYGEKCIIYTDHKSLKYLLTQKELNLRQRRWVELLKENDCTIEYHPSKANVVVNALSHRAIIDLRAMFTRLSLVNDGSLLAELQVKPTWIYQIRDKQLGDKSLELHFRQVESGATTDFGINGDGVLCVRGQICVPSDEDLRQLILREAHSSPYAMHPGRNKMYQDLRKLYWWPGLKHEVTDFIAHYLTCPQSVKISTWTWERVTMEFVSELPVTHTKKDSIWKKLHEALGLRLDFNTAFRPLTNGQSERRAPYEALYGRKYRTPLCWTELVERRILGPELVSKTEDKVSPWKKVLRFGRKGKLSPRFIGPYQILKQVGPVAYQLELPPDLYCIHDVFHVSMLRRYRSDPLRPALTIEAEPIQILDRDVKVLKRKSIPLVKVLWWNHNTKEATWEPEETMCLQYPHLGYVFWVCVRSQVQATTWKEAVRLEATLLQPESGLSLVVINKPFNNRFWSARCCLSFESIPGVYLRTQKTRIGESQKMILSTPHSLVVGRLVGRVQGCEQQHGCVIDEPDRAQVTRPCDGRARPCATHGLDLLGCVGHTGRQHERVSPFS</sequence>
<feature type="domain" description="Integrase zinc-binding" evidence="16">
    <location>
        <begin position="381"/>
        <end position="435"/>
    </location>
</feature>
<dbReference type="Pfam" id="PF17921">
    <property type="entry name" value="Integrase_H2C2"/>
    <property type="match status" value="1"/>
</dbReference>
<dbReference type="GO" id="GO:0006508">
    <property type="term" value="P:proteolysis"/>
    <property type="evidence" value="ECO:0007669"/>
    <property type="project" value="UniProtKB-KW"/>
</dbReference>
<reference evidence="18 19" key="1">
    <citation type="journal article" date="2021" name="bioRxiv">
        <title>The Gossypium anomalum genome as a resource for cotton improvement and evolutionary analysis of hybrid incompatibility.</title>
        <authorList>
            <person name="Grover C.E."/>
            <person name="Yuan D."/>
            <person name="Arick M.A."/>
            <person name="Miller E.R."/>
            <person name="Hu G."/>
            <person name="Peterson D.G."/>
            <person name="Wendel J.F."/>
            <person name="Udall J.A."/>
        </authorList>
    </citation>
    <scope>NUCLEOTIDE SEQUENCE [LARGE SCALE GENOMIC DNA]</scope>
    <source>
        <strain evidence="18">JFW-Udall</strain>
        <tissue evidence="18">Leaf</tissue>
    </source>
</reference>
<keyword evidence="11" id="KW-0695">RNA-directed DNA polymerase</keyword>
<dbReference type="FunFam" id="3.30.70.270:FF:000003">
    <property type="entry name" value="Transposon Ty3-G Gag-Pol polyprotein"/>
    <property type="match status" value="1"/>
</dbReference>
<dbReference type="CDD" id="cd01647">
    <property type="entry name" value="RT_LTR"/>
    <property type="match status" value="1"/>
</dbReference>
<evidence type="ECO:0000256" key="3">
    <source>
        <dbReference type="ARBA" id="ARBA00022695"/>
    </source>
</evidence>
<evidence type="ECO:0000256" key="5">
    <source>
        <dbReference type="ARBA" id="ARBA00022723"/>
    </source>
</evidence>
<keyword evidence="5" id="KW-0479">Metal-binding</keyword>
<evidence type="ECO:0000256" key="8">
    <source>
        <dbReference type="ARBA" id="ARBA00022801"/>
    </source>
</evidence>
<dbReference type="InterPro" id="IPR041588">
    <property type="entry name" value="Integrase_H2C2"/>
</dbReference>
<dbReference type="Gene3D" id="3.30.70.270">
    <property type="match status" value="3"/>
</dbReference>
<keyword evidence="6" id="KW-0064">Aspartyl protease</keyword>
<dbReference type="SUPFAM" id="SSF56672">
    <property type="entry name" value="DNA/RNA polymerases"/>
    <property type="match status" value="1"/>
</dbReference>
<evidence type="ECO:0000256" key="4">
    <source>
        <dbReference type="ARBA" id="ARBA00022722"/>
    </source>
</evidence>
<evidence type="ECO:0000259" key="16">
    <source>
        <dbReference type="Pfam" id="PF17921"/>
    </source>
</evidence>
<evidence type="ECO:0000256" key="9">
    <source>
        <dbReference type="ARBA" id="ARBA00022842"/>
    </source>
</evidence>
<dbReference type="InterPro" id="IPR016197">
    <property type="entry name" value="Chromo-like_dom_sf"/>
</dbReference>
<keyword evidence="19" id="KW-1185">Reference proteome</keyword>
<keyword evidence="9" id="KW-0460">Magnesium</keyword>
<protein>
    <submittedName>
        <fullName evidence="18">Uncharacterized protein</fullName>
    </submittedName>
</protein>
<organism evidence="18 19">
    <name type="scientific">Gossypium anomalum</name>
    <dbReference type="NCBI Taxonomy" id="47600"/>
    <lineage>
        <taxon>Eukaryota</taxon>
        <taxon>Viridiplantae</taxon>
        <taxon>Streptophyta</taxon>
        <taxon>Embryophyta</taxon>
        <taxon>Tracheophyta</taxon>
        <taxon>Spermatophyta</taxon>
        <taxon>Magnoliopsida</taxon>
        <taxon>eudicotyledons</taxon>
        <taxon>Gunneridae</taxon>
        <taxon>Pentapetalae</taxon>
        <taxon>rosids</taxon>
        <taxon>malvids</taxon>
        <taxon>Malvales</taxon>
        <taxon>Malvaceae</taxon>
        <taxon>Malvoideae</taxon>
        <taxon>Gossypium</taxon>
    </lineage>
</organism>
<evidence type="ECO:0000259" key="15">
    <source>
        <dbReference type="Pfam" id="PF17917"/>
    </source>
</evidence>
<evidence type="ECO:0000256" key="11">
    <source>
        <dbReference type="ARBA" id="ARBA00022918"/>
    </source>
</evidence>
<dbReference type="GO" id="GO:0004519">
    <property type="term" value="F:endonuclease activity"/>
    <property type="evidence" value="ECO:0007669"/>
    <property type="project" value="UniProtKB-KW"/>
</dbReference>
<dbReference type="CDD" id="cd09274">
    <property type="entry name" value="RNase_HI_RT_Ty3"/>
    <property type="match status" value="1"/>
</dbReference>
<dbReference type="OrthoDB" id="991861at2759"/>
<dbReference type="AlphaFoldDB" id="A0A8J6DC79"/>
<dbReference type="EMBL" id="JAHUZN010000003">
    <property type="protein sequence ID" value="KAG8499148.1"/>
    <property type="molecule type" value="Genomic_DNA"/>
</dbReference>
<dbReference type="InterPro" id="IPR056924">
    <property type="entry name" value="SH3_Tf2-1"/>
</dbReference>
<comment type="caution">
    <text evidence="18">The sequence shown here is derived from an EMBL/GenBank/DDBJ whole genome shotgun (WGS) entry which is preliminary data.</text>
</comment>
<dbReference type="SUPFAM" id="SSF54160">
    <property type="entry name" value="Chromo domain-like"/>
    <property type="match status" value="1"/>
</dbReference>
<dbReference type="Gene3D" id="3.10.20.370">
    <property type="match status" value="1"/>
</dbReference>
<dbReference type="PANTHER" id="PTHR37984">
    <property type="entry name" value="PROTEIN CBG26694"/>
    <property type="match status" value="1"/>
</dbReference>
<evidence type="ECO:0000256" key="7">
    <source>
        <dbReference type="ARBA" id="ARBA00022759"/>
    </source>
</evidence>
<keyword evidence="13" id="KW-0238">DNA-binding</keyword>
<dbReference type="InterPro" id="IPR043128">
    <property type="entry name" value="Rev_trsase/Diguanyl_cyclase"/>
</dbReference>
<gene>
    <name evidence="18" type="ORF">CXB51_005595</name>
</gene>
<keyword evidence="7" id="KW-0255">Endonuclease</keyword>
<dbReference type="GO" id="GO:0003677">
    <property type="term" value="F:DNA binding"/>
    <property type="evidence" value="ECO:0007669"/>
    <property type="project" value="UniProtKB-KW"/>
</dbReference>
<dbReference type="GO" id="GO:0003964">
    <property type="term" value="F:RNA-directed DNA polymerase activity"/>
    <property type="evidence" value="ECO:0007669"/>
    <property type="project" value="UniProtKB-KW"/>
</dbReference>
<dbReference type="Gene3D" id="1.10.340.70">
    <property type="match status" value="1"/>
</dbReference>
<dbReference type="GO" id="GO:0046872">
    <property type="term" value="F:metal ion binding"/>
    <property type="evidence" value="ECO:0007669"/>
    <property type="project" value="UniProtKB-KW"/>
</dbReference>
<proteinExistence type="predicted"/>
<keyword evidence="1" id="KW-0645">Protease</keyword>
<dbReference type="Gene3D" id="3.10.10.10">
    <property type="entry name" value="HIV Type 1 Reverse Transcriptase, subunit A, domain 1"/>
    <property type="match status" value="1"/>
</dbReference>
<dbReference type="Pfam" id="PF17917">
    <property type="entry name" value="RT_RNaseH"/>
    <property type="match status" value="1"/>
</dbReference>
<feature type="domain" description="Reverse transcriptase RNase H-like" evidence="15">
    <location>
        <begin position="184"/>
        <end position="281"/>
    </location>
</feature>
<keyword evidence="14" id="KW-0233">DNA recombination</keyword>
<feature type="domain" description="Tf2-1-like SH3-like" evidence="17">
    <location>
        <begin position="537"/>
        <end position="590"/>
    </location>
</feature>
<accession>A0A8J6DC79</accession>
<keyword evidence="8" id="KW-0378">Hydrolase</keyword>